<evidence type="ECO:0000256" key="9">
    <source>
        <dbReference type="ARBA" id="ARBA00023224"/>
    </source>
</evidence>
<sequence length="716" mass="81956">MGSFNYWILLRHGKEIHECVKHMEEDWRVIQRVEDFEVMMKHAKMGRFLAGICVTFMQGSSIFFNAAATMKTVTFIVNNVTTTIHPLSCPAYRKLVDTRFSPANEIMIVMQFMSSYITNSSTVCICSLGIAFAMHACGQLDMLYTWFNELVEDHAKGNHLAEQRLTNIVKHHLRVLCFIARMENIMHKSCFVELTGCTLNMCLSGYFFIMNWHALSTAKMMSYFTIYVSMAFNIFIFCYIGEIVTEQCKNVGRMAYMTNWYKLDHKTARNFILIIVRSNNVIKITAGKIFSLSIATFADVIKTSLAYMNALQTMAIVPRKDESTEDNDYSLQLSRWFLISIGAWPQTSKSTVMEKWSTFVLIPMFWAAVAINAIPCLLYVFFETEDIQTKLNTAGPLIHRLMGTVNYWTLLSRTGEMRDCIGHMETDWRLVRRAEDRELMIEYSKFGRFITMICAVFMQSASLLFIATKVMKKITVVIDNQTITMHPMTCPAYRKLIDARFSPANEIMLVIQLTSTYVSSASTVCVCSLAAIFAMHACGQLNVIYVWLNELTENHDEGDLAEKKLTVVVEHHLRVLSFIARIESIMHKACLVELMGCTINMCLVGYYALMNWAAFDVAKIISYVIVYLSMSFNIFIFCYIGEILTEQCRNVGDMAYMTNWYKLRHRTALGLVLIIARSNNVIKITAGKLFHLSITTFGDVIKTSVVYLNILRTMAM</sequence>
<dbReference type="PANTHER" id="PTHR21137">
    <property type="entry name" value="ODORANT RECEPTOR"/>
    <property type="match status" value="1"/>
</dbReference>
<keyword evidence="3" id="KW-0716">Sensory transduction</keyword>
<accession>A0A6P3XAV0</accession>
<keyword evidence="4 10" id="KW-0812">Transmembrane</keyword>
<evidence type="ECO:0000256" key="10">
    <source>
        <dbReference type="SAM" id="Phobius"/>
    </source>
</evidence>
<keyword evidence="2" id="KW-1003">Cell membrane</keyword>
<dbReference type="GO" id="GO:0005886">
    <property type="term" value="C:plasma membrane"/>
    <property type="evidence" value="ECO:0007669"/>
    <property type="project" value="UniProtKB-SubCell"/>
</dbReference>
<reference evidence="12" key="1">
    <citation type="submission" date="2025-08" db="UniProtKB">
        <authorList>
            <consortium name="RefSeq"/>
        </authorList>
    </citation>
    <scope>IDENTIFICATION</scope>
</reference>
<protein>
    <submittedName>
        <fullName evidence="12">Odorant receptor 22c-like</fullName>
    </submittedName>
</protein>
<gene>
    <name evidence="12" type="primary">LOC106744603</name>
</gene>
<keyword evidence="5" id="KW-0552">Olfaction</keyword>
<feature type="transmembrane region" description="Helical" evidence="10">
    <location>
        <begin position="446"/>
        <end position="466"/>
    </location>
</feature>
<dbReference type="OrthoDB" id="7539170at2759"/>
<keyword evidence="7 10" id="KW-0472">Membrane</keyword>
<name>A0A6P3XAV0_DINQU</name>
<proteinExistence type="predicted"/>
<feature type="transmembrane region" description="Helical" evidence="10">
    <location>
        <begin position="359"/>
        <end position="382"/>
    </location>
</feature>
<dbReference type="KEGG" id="dqu:106744603"/>
<dbReference type="Proteomes" id="UP000515204">
    <property type="component" value="Unplaced"/>
</dbReference>
<feature type="transmembrane region" description="Helical" evidence="10">
    <location>
        <begin position="116"/>
        <end position="137"/>
    </location>
</feature>
<dbReference type="Pfam" id="PF02949">
    <property type="entry name" value="7tm_6"/>
    <property type="match status" value="2"/>
</dbReference>
<evidence type="ECO:0000313" key="12">
    <source>
        <dbReference type="RefSeq" id="XP_014475009.1"/>
    </source>
</evidence>
<feature type="transmembrane region" description="Helical" evidence="10">
    <location>
        <begin position="221"/>
        <end position="244"/>
    </location>
</feature>
<keyword evidence="11" id="KW-1185">Reference proteome</keyword>
<evidence type="ECO:0000256" key="4">
    <source>
        <dbReference type="ARBA" id="ARBA00022692"/>
    </source>
</evidence>
<dbReference type="AlphaFoldDB" id="A0A6P3XAV0"/>
<evidence type="ECO:0000256" key="6">
    <source>
        <dbReference type="ARBA" id="ARBA00022989"/>
    </source>
</evidence>
<dbReference type="GeneID" id="106744603"/>
<feature type="transmembrane region" description="Helical" evidence="10">
    <location>
        <begin position="620"/>
        <end position="640"/>
    </location>
</feature>
<evidence type="ECO:0000313" key="11">
    <source>
        <dbReference type="Proteomes" id="UP000515204"/>
    </source>
</evidence>
<dbReference type="InterPro" id="IPR004117">
    <property type="entry name" value="7tm6_olfct_rcpt"/>
</dbReference>
<organism evidence="11 12">
    <name type="scientific">Dinoponera quadriceps</name>
    <name type="common">South American ant</name>
    <dbReference type="NCBI Taxonomy" id="609295"/>
    <lineage>
        <taxon>Eukaryota</taxon>
        <taxon>Metazoa</taxon>
        <taxon>Ecdysozoa</taxon>
        <taxon>Arthropoda</taxon>
        <taxon>Hexapoda</taxon>
        <taxon>Insecta</taxon>
        <taxon>Pterygota</taxon>
        <taxon>Neoptera</taxon>
        <taxon>Endopterygota</taxon>
        <taxon>Hymenoptera</taxon>
        <taxon>Apocrita</taxon>
        <taxon>Aculeata</taxon>
        <taxon>Formicoidea</taxon>
        <taxon>Formicidae</taxon>
        <taxon>Ponerinae</taxon>
        <taxon>Ponerini</taxon>
        <taxon>Dinoponera</taxon>
    </lineage>
</organism>
<keyword evidence="6 10" id="KW-1133">Transmembrane helix</keyword>
<dbReference type="GO" id="GO:0007165">
    <property type="term" value="P:signal transduction"/>
    <property type="evidence" value="ECO:0007669"/>
    <property type="project" value="UniProtKB-KW"/>
</dbReference>
<feature type="transmembrane region" description="Helical" evidence="10">
    <location>
        <begin position="589"/>
        <end position="608"/>
    </location>
</feature>
<evidence type="ECO:0000256" key="5">
    <source>
        <dbReference type="ARBA" id="ARBA00022725"/>
    </source>
</evidence>
<dbReference type="PANTHER" id="PTHR21137:SF35">
    <property type="entry name" value="ODORANT RECEPTOR 19A-RELATED"/>
    <property type="match status" value="1"/>
</dbReference>
<feature type="transmembrane region" description="Helical" evidence="10">
    <location>
        <begin position="48"/>
        <end position="68"/>
    </location>
</feature>
<keyword evidence="8" id="KW-0675">Receptor</keyword>
<feature type="transmembrane region" description="Helical" evidence="10">
    <location>
        <begin position="190"/>
        <end position="209"/>
    </location>
</feature>
<evidence type="ECO:0000256" key="1">
    <source>
        <dbReference type="ARBA" id="ARBA00004651"/>
    </source>
</evidence>
<comment type="subcellular location">
    <subcellularLocation>
        <location evidence="1">Cell membrane</location>
        <topology evidence="1">Multi-pass membrane protein</topology>
    </subcellularLocation>
</comment>
<evidence type="ECO:0000256" key="8">
    <source>
        <dbReference type="ARBA" id="ARBA00023170"/>
    </source>
</evidence>
<dbReference type="RefSeq" id="XP_014475009.1">
    <property type="nucleotide sequence ID" value="XM_014619523.1"/>
</dbReference>
<dbReference type="GO" id="GO:0004984">
    <property type="term" value="F:olfactory receptor activity"/>
    <property type="evidence" value="ECO:0007669"/>
    <property type="project" value="InterPro"/>
</dbReference>
<evidence type="ECO:0000256" key="7">
    <source>
        <dbReference type="ARBA" id="ARBA00023136"/>
    </source>
</evidence>
<evidence type="ECO:0000256" key="3">
    <source>
        <dbReference type="ARBA" id="ARBA00022606"/>
    </source>
</evidence>
<dbReference type="GO" id="GO:0005549">
    <property type="term" value="F:odorant binding"/>
    <property type="evidence" value="ECO:0007669"/>
    <property type="project" value="InterPro"/>
</dbReference>
<keyword evidence="9" id="KW-0807">Transducer</keyword>
<evidence type="ECO:0000256" key="2">
    <source>
        <dbReference type="ARBA" id="ARBA00022475"/>
    </source>
</evidence>